<accession>A0A2T0A836</accession>
<dbReference type="OrthoDB" id="10613469at2759"/>
<organism evidence="2 3">
    <name type="scientific">Rhodotorula toruloides</name>
    <name type="common">Yeast</name>
    <name type="synonym">Rhodosporidium toruloides</name>
    <dbReference type="NCBI Taxonomy" id="5286"/>
    <lineage>
        <taxon>Eukaryota</taxon>
        <taxon>Fungi</taxon>
        <taxon>Dikarya</taxon>
        <taxon>Basidiomycota</taxon>
        <taxon>Pucciniomycotina</taxon>
        <taxon>Microbotryomycetes</taxon>
        <taxon>Sporidiobolales</taxon>
        <taxon>Sporidiobolaceae</taxon>
        <taxon>Rhodotorula</taxon>
    </lineage>
</organism>
<gene>
    <name evidence="2" type="ORF">AAT19DRAFT_14528</name>
</gene>
<reference evidence="2 3" key="1">
    <citation type="journal article" date="2018" name="Elife">
        <title>Functional genomics of lipid metabolism in the oleaginous yeast Rhodosporidium toruloides.</title>
        <authorList>
            <person name="Coradetti S.T."/>
            <person name="Pinel D."/>
            <person name="Geiselman G."/>
            <person name="Ito M."/>
            <person name="Mondo S."/>
            <person name="Reilly M.C."/>
            <person name="Cheng Y.F."/>
            <person name="Bauer S."/>
            <person name="Grigoriev I."/>
            <person name="Gladden J.M."/>
            <person name="Simmons B.A."/>
            <person name="Brem R."/>
            <person name="Arkin A.P."/>
            <person name="Skerker J.M."/>
        </authorList>
    </citation>
    <scope>NUCLEOTIDE SEQUENCE [LARGE SCALE GENOMIC DNA]</scope>
    <source>
        <strain evidence="2 3">NBRC 0880</strain>
    </source>
</reference>
<evidence type="ECO:0008006" key="4">
    <source>
        <dbReference type="Google" id="ProtNLM"/>
    </source>
</evidence>
<comment type="caution">
    <text evidence="2">The sequence shown here is derived from an EMBL/GenBank/DDBJ whole genome shotgun (WGS) entry which is preliminary data.</text>
</comment>
<feature type="compositionally biased region" description="Basic and acidic residues" evidence="1">
    <location>
        <begin position="98"/>
        <end position="120"/>
    </location>
</feature>
<evidence type="ECO:0000313" key="2">
    <source>
        <dbReference type="EMBL" id="PRQ74175.1"/>
    </source>
</evidence>
<dbReference type="AlphaFoldDB" id="A0A2T0A836"/>
<protein>
    <recommendedName>
        <fullName evidence="4">Small EDRK-rich factor-like N-terminal domain-containing protein</fullName>
    </recommendedName>
</protein>
<sequence>MARGNQRDKVKRSFRSSPSLPFVLLLDLAAAFRSFGRADTSLSLSTVLSVVHRRAKRFVTLPSLHSLRSEPSLVLRTPFSFPISTLTSTFFASQAQKKAADAQKGKRNDDGKSFKARQEADAAIMRQKQEAAAAKKAADGAKAK</sequence>
<name>A0A2T0A836_RHOTO</name>
<evidence type="ECO:0000313" key="3">
    <source>
        <dbReference type="Proteomes" id="UP000239560"/>
    </source>
</evidence>
<feature type="region of interest" description="Disordered" evidence="1">
    <location>
        <begin position="97"/>
        <end position="144"/>
    </location>
</feature>
<proteinExistence type="predicted"/>
<evidence type="ECO:0000256" key="1">
    <source>
        <dbReference type="SAM" id="MobiDB-lite"/>
    </source>
</evidence>
<dbReference type="Proteomes" id="UP000239560">
    <property type="component" value="Unassembled WGS sequence"/>
</dbReference>
<dbReference type="EMBL" id="LCTV02000006">
    <property type="protein sequence ID" value="PRQ74175.1"/>
    <property type="molecule type" value="Genomic_DNA"/>
</dbReference>